<reference evidence="5 6" key="1">
    <citation type="journal article" date="2016" name="Proc. Natl. Acad. Sci. U.S.A.">
        <title>Comparative genomics of biotechnologically important yeasts.</title>
        <authorList>
            <person name="Riley R."/>
            <person name="Haridas S."/>
            <person name="Wolfe K.H."/>
            <person name="Lopes M.R."/>
            <person name="Hittinger C.T."/>
            <person name="Goeker M."/>
            <person name="Salamov A.A."/>
            <person name="Wisecaver J.H."/>
            <person name="Long T.M."/>
            <person name="Calvey C.H."/>
            <person name="Aerts A.L."/>
            <person name="Barry K.W."/>
            <person name="Choi C."/>
            <person name="Clum A."/>
            <person name="Coughlan A.Y."/>
            <person name="Deshpande S."/>
            <person name="Douglass A.P."/>
            <person name="Hanson S.J."/>
            <person name="Klenk H.-P."/>
            <person name="LaButti K.M."/>
            <person name="Lapidus A."/>
            <person name="Lindquist E.A."/>
            <person name="Lipzen A.M."/>
            <person name="Meier-Kolthoff J.P."/>
            <person name="Ohm R.A."/>
            <person name="Otillar R.P."/>
            <person name="Pangilinan J.L."/>
            <person name="Peng Y."/>
            <person name="Rokas A."/>
            <person name="Rosa C.A."/>
            <person name="Scheuner C."/>
            <person name="Sibirny A.A."/>
            <person name="Slot J.C."/>
            <person name="Stielow J.B."/>
            <person name="Sun H."/>
            <person name="Kurtzman C.P."/>
            <person name="Blackwell M."/>
            <person name="Grigoriev I.V."/>
            <person name="Jeffries T.W."/>
        </authorList>
    </citation>
    <scope>NUCLEOTIDE SEQUENCE [LARGE SCALE GENOMIC DNA]</scope>
    <source>
        <strain evidence="5 6">NRRL Y-2026</strain>
    </source>
</reference>
<organism evidence="5 6">
    <name type="scientific">Pichia membranifaciens NRRL Y-2026</name>
    <dbReference type="NCBI Taxonomy" id="763406"/>
    <lineage>
        <taxon>Eukaryota</taxon>
        <taxon>Fungi</taxon>
        <taxon>Dikarya</taxon>
        <taxon>Ascomycota</taxon>
        <taxon>Saccharomycotina</taxon>
        <taxon>Pichiomycetes</taxon>
        <taxon>Pichiales</taxon>
        <taxon>Pichiaceae</taxon>
        <taxon>Pichia</taxon>
    </lineage>
</organism>
<dbReference type="PROSITE" id="PS50294">
    <property type="entry name" value="WD_REPEATS_REGION"/>
    <property type="match status" value="3"/>
</dbReference>
<dbReference type="SUPFAM" id="SSF50978">
    <property type="entry name" value="WD40 repeat-like"/>
    <property type="match status" value="1"/>
</dbReference>
<dbReference type="STRING" id="763406.A0A1E3NHU4"/>
<dbReference type="InterPro" id="IPR036322">
    <property type="entry name" value="WD40_repeat_dom_sf"/>
</dbReference>
<dbReference type="InterPro" id="IPR032847">
    <property type="entry name" value="PRPF17"/>
</dbReference>
<dbReference type="Gene3D" id="2.130.10.10">
    <property type="entry name" value="YVTN repeat-like/Quinoprotein amine dehydrogenase"/>
    <property type="match status" value="1"/>
</dbReference>
<dbReference type="OrthoDB" id="10257301at2759"/>
<dbReference type="Pfam" id="PF00400">
    <property type="entry name" value="WD40"/>
    <property type="match status" value="4"/>
</dbReference>
<keyword evidence="1 3" id="KW-0853">WD repeat</keyword>
<feature type="region of interest" description="Disordered" evidence="4">
    <location>
        <begin position="100"/>
        <end position="137"/>
    </location>
</feature>
<proteinExistence type="predicted"/>
<feature type="repeat" description="WD" evidence="3">
    <location>
        <begin position="341"/>
        <end position="382"/>
    </location>
</feature>
<dbReference type="PRINTS" id="PR00320">
    <property type="entry name" value="GPROTEINBRPT"/>
</dbReference>
<dbReference type="RefSeq" id="XP_019016779.1">
    <property type="nucleotide sequence ID" value="XM_019163358.1"/>
</dbReference>
<dbReference type="GO" id="GO:0071013">
    <property type="term" value="C:catalytic step 2 spliceosome"/>
    <property type="evidence" value="ECO:0007669"/>
    <property type="project" value="InterPro"/>
</dbReference>
<evidence type="ECO:0000256" key="2">
    <source>
        <dbReference type="ARBA" id="ARBA00022737"/>
    </source>
</evidence>
<dbReference type="InterPro" id="IPR015943">
    <property type="entry name" value="WD40/YVTN_repeat-like_dom_sf"/>
</dbReference>
<dbReference type="GO" id="GO:0000398">
    <property type="term" value="P:mRNA splicing, via spliceosome"/>
    <property type="evidence" value="ECO:0007669"/>
    <property type="project" value="InterPro"/>
</dbReference>
<keyword evidence="6" id="KW-1185">Reference proteome</keyword>
<name>A0A1E3NHU4_9ASCO</name>
<accession>A0A1E3NHU4</accession>
<gene>
    <name evidence="5" type="ORF">PICMEDRAFT_59335</name>
</gene>
<feature type="repeat" description="WD" evidence="3">
    <location>
        <begin position="213"/>
        <end position="255"/>
    </location>
</feature>
<keyword evidence="2" id="KW-0677">Repeat</keyword>
<dbReference type="PANTHER" id="PTHR43979:SF1">
    <property type="entry name" value="PRE-MRNA-PROCESSING FACTOR 17"/>
    <property type="match status" value="1"/>
</dbReference>
<dbReference type="Proteomes" id="UP000094455">
    <property type="component" value="Unassembled WGS sequence"/>
</dbReference>
<evidence type="ECO:0000313" key="6">
    <source>
        <dbReference type="Proteomes" id="UP000094455"/>
    </source>
</evidence>
<dbReference type="PANTHER" id="PTHR43979">
    <property type="entry name" value="PRE-MRNA-PROCESSING FACTOR 17"/>
    <property type="match status" value="1"/>
</dbReference>
<sequence>MYSGSLEDGCFCTIGGSSVCSHNSNWSMSVVTGYSTDSESENDVEIEETTDIKTTSGKFQQEYIEPLQFKRNKRIHSAYLADDGASNKMNKTTKDKAIRLKRKKSKGDPSILDDEEERKGYKGSWASSSSLSDDDEYDEVVAVPENESFVMKASDTIEQSEPDYEFKESSKYYGKRSDNSSIYDLPKDYQIRFATTVAGQKEYFTPKKLLSSFKAHESAVTSLEFFPHSGHMLLSAGNDCMIKLWSTTKPKSLIRDYHSHSKPVKHVTFSESGHEFISCSYDRTVKIWDTERGEVEYKHKVSSNPNMATFVPNKPNEYMAALDSRRVEHFDWRTKDSIQTYEHHQSAITWIEFINGGNQFITASDDRTLKIWDIRVNMPIKYIQDPKQQAMPIVKKHPNGQYFVGQSMDNQILVYSTKQQDKFKKNSNKFFSGHKSAAYAIQMGFTPDGKTLISGDSNGYCYFWDWKSTKVIRRLKVSEKVISCVDVHPLETSLVSMAGFDGNIYLYT</sequence>
<dbReference type="CDD" id="cd00200">
    <property type="entry name" value="WD40"/>
    <property type="match status" value="1"/>
</dbReference>
<evidence type="ECO:0000256" key="4">
    <source>
        <dbReference type="SAM" id="MobiDB-lite"/>
    </source>
</evidence>
<evidence type="ECO:0000256" key="1">
    <source>
        <dbReference type="ARBA" id="ARBA00022574"/>
    </source>
</evidence>
<dbReference type="SMART" id="SM00320">
    <property type="entry name" value="WD40"/>
    <property type="match status" value="5"/>
</dbReference>
<dbReference type="AlphaFoldDB" id="A0A1E3NHU4"/>
<dbReference type="InterPro" id="IPR020472">
    <property type="entry name" value="WD40_PAC1"/>
</dbReference>
<dbReference type="PROSITE" id="PS50082">
    <property type="entry name" value="WD_REPEATS_2"/>
    <property type="match status" value="3"/>
</dbReference>
<dbReference type="EMBL" id="KV454004">
    <property type="protein sequence ID" value="ODQ45666.1"/>
    <property type="molecule type" value="Genomic_DNA"/>
</dbReference>
<evidence type="ECO:0000256" key="3">
    <source>
        <dbReference type="PROSITE-ProRule" id="PRU00221"/>
    </source>
</evidence>
<feature type="repeat" description="WD" evidence="3">
    <location>
        <begin position="257"/>
        <end position="298"/>
    </location>
</feature>
<dbReference type="GO" id="GO:0003729">
    <property type="term" value="F:mRNA binding"/>
    <property type="evidence" value="ECO:0007669"/>
    <property type="project" value="TreeGrafter"/>
</dbReference>
<evidence type="ECO:0000313" key="5">
    <source>
        <dbReference type="EMBL" id="ODQ45666.1"/>
    </source>
</evidence>
<dbReference type="GeneID" id="30180045"/>
<protein>
    <submittedName>
        <fullName evidence="5">Uncharacterized protein</fullName>
    </submittedName>
</protein>
<dbReference type="InterPro" id="IPR001680">
    <property type="entry name" value="WD40_rpt"/>
</dbReference>